<dbReference type="EMBL" id="CP113361">
    <property type="protein sequence ID" value="WAI01102.1"/>
    <property type="molecule type" value="Genomic_DNA"/>
</dbReference>
<keyword evidence="2" id="KW-0238">DNA-binding</keyword>
<proteinExistence type="predicted"/>
<dbReference type="Gene3D" id="1.10.10.10">
    <property type="entry name" value="Winged helix-like DNA-binding domain superfamily/Winged helix DNA-binding domain"/>
    <property type="match status" value="1"/>
</dbReference>
<dbReference type="GO" id="GO:0003677">
    <property type="term" value="F:DNA binding"/>
    <property type="evidence" value="ECO:0007669"/>
    <property type="project" value="UniProtKB-KW"/>
</dbReference>
<dbReference type="PANTHER" id="PTHR42756">
    <property type="entry name" value="TRANSCRIPTIONAL REGULATOR, MARR"/>
    <property type="match status" value="1"/>
</dbReference>
<feature type="domain" description="HTH marR-type" evidence="4">
    <location>
        <begin position="1"/>
        <end position="136"/>
    </location>
</feature>
<sequence length="144" mass="16831">MKSEGFIGKYIAFLYRDSQKYLDKELEPYHIGSSQAYILMSLFESDGINQESISRIIKVDKTSITRSIQKLIEEGYVVRQKDEDDNRSYRVFLTGKGRQIEPDIWKIASGWEDILLSGYDTDHRSLIVDYLKDMSDNISRKMED</sequence>
<dbReference type="PROSITE" id="PS50995">
    <property type="entry name" value="HTH_MARR_2"/>
    <property type="match status" value="1"/>
</dbReference>
<dbReference type="SMART" id="SM00347">
    <property type="entry name" value="HTH_MARR"/>
    <property type="match status" value="1"/>
</dbReference>
<protein>
    <submittedName>
        <fullName evidence="5">MarR family transcriptional regulator</fullName>
    </submittedName>
</protein>
<organism evidence="5 6">
    <name type="scientific">Methanogenium organophilum</name>
    <dbReference type="NCBI Taxonomy" id="2199"/>
    <lineage>
        <taxon>Archaea</taxon>
        <taxon>Methanobacteriati</taxon>
        <taxon>Methanobacteriota</taxon>
        <taxon>Stenosarchaea group</taxon>
        <taxon>Methanomicrobia</taxon>
        <taxon>Methanomicrobiales</taxon>
        <taxon>Methanomicrobiaceae</taxon>
        <taxon>Methanogenium</taxon>
    </lineage>
</organism>
<name>A0A9X9S427_METOG</name>
<dbReference type="AlphaFoldDB" id="A0A9X9S427"/>
<dbReference type="KEGG" id="mou:OU421_11870"/>
<dbReference type="InterPro" id="IPR036390">
    <property type="entry name" value="WH_DNA-bd_sf"/>
</dbReference>
<evidence type="ECO:0000256" key="1">
    <source>
        <dbReference type="ARBA" id="ARBA00023015"/>
    </source>
</evidence>
<gene>
    <name evidence="5" type="ORF">OU421_11870</name>
</gene>
<dbReference type="GeneID" id="76835810"/>
<dbReference type="SUPFAM" id="SSF46785">
    <property type="entry name" value="Winged helix' DNA-binding domain"/>
    <property type="match status" value="1"/>
</dbReference>
<dbReference type="InterPro" id="IPR000835">
    <property type="entry name" value="HTH_MarR-typ"/>
</dbReference>
<evidence type="ECO:0000256" key="2">
    <source>
        <dbReference type="ARBA" id="ARBA00023125"/>
    </source>
</evidence>
<keyword evidence="6" id="KW-1185">Reference proteome</keyword>
<dbReference type="PRINTS" id="PR00598">
    <property type="entry name" value="HTHMARR"/>
</dbReference>
<evidence type="ECO:0000313" key="5">
    <source>
        <dbReference type="EMBL" id="WAI01102.1"/>
    </source>
</evidence>
<evidence type="ECO:0000259" key="4">
    <source>
        <dbReference type="PROSITE" id="PS50995"/>
    </source>
</evidence>
<keyword evidence="3" id="KW-0804">Transcription</keyword>
<dbReference type="Proteomes" id="UP001163096">
    <property type="component" value="Chromosome"/>
</dbReference>
<keyword evidence="1" id="KW-0805">Transcription regulation</keyword>
<dbReference type="Pfam" id="PF01047">
    <property type="entry name" value="MarR"/>
    <property type="match status" value="1"/>
</dbReference>
<accession>A0A9X9S427</accession>
<reference evidence="5" key="1">
    <citation type="submission" date="2022-11" db="EMBL/GenBank/DDBJ databases">
        <title>Complete genome sequence of Methanogenium organophilum DSM 3596.</title>
        <authorList>
            <person name="Chen S.-C."/>
            <person name="Lai S.-J."/>
            <person name="You Y.-T."/>
        </authorList>
    </citation>
    <scope>NUCLEOTIDE SEQUENCE</scope>
    <source>
        <strain evidence="5">DSM 3596</strain>
    </source>
</reference>
<evidence type="ECO:0000313" key="6">
    <source>
        <dbReference type="Proteomes" id="UP001163096"/>
    </source>
</evidence>
<dbReference type="GO" id="GO:0003700">
    <property type="term" value="F:DNA-binding transcription factor activity"/>
    <property type="evidence" value="ECO:0007669"/>
    <property type="project" value="InterPro"/>
</dbReference>
<dbReference type="InterPro" id="IPR036388">
    <property type="entry name" value="WH-like_DNA-bd_sf"/>
</dbReference>
<dbReference type="PANTHER" id="PTHR42756:SF2">
    <property type="entry name" value="MARR FAMILY REGULATORY PROTEIN"/>
    <property type="match status" value="1"/>
</dbReference>
<dbReference type="RefSeq" id="WP_268186316.1">
    <property type="nucleotide sequence ID" value="NZ_CP113361.1"/>
</dbReference>
<evidence type="ECO:0000256" key="3">
    <source>
        <dbReference type="ARBA" id="ARBA00023163"/>
    </source>
</evidence>